<dbReference type="Pfam" id="PF13426">
    <property type="entry name" value="PAS_9"/>
    <property type="match status" value="1"/>
</dbReference>
<dbReference type="InterPro" id="IPR000160">
    <property type="entry name" value="GGDEF_dom"/>
</dbReference>
<dbReference type="InterPro" id="IPR000014">
    <property type="entry name" value="PAS"/>
</dbReference>
<name>A0ABY4AJ12_9BURK</name>
<evidence type="ECO:0000256" key="1">
    <source>
        <dbReference type="SAM" id="Phobius"/>
    </source>
</evidence>
<dbReference type="NCBIfam" id="TIGR00254">
    <property type="entry name" value="GGDEF"/>
    <property type="match status" value="1"/>
</dbReference>
<evidence type="ECO:0000259" key="2">
    <source>
        <dbReference type="PROSITE" id="PS50112"/>
    </source>
</evidence>
<dbReference type="SUPFAM" id="SSF141868">
    <property type="entry name" value="EAL domain-like"/>
    <property type="match status" value="1"/>
</dbReference>
<dbReference type="Gene3D" id="3.30.70.270">
    <property type="match status" value="1"/>
</dbReference>
<proteinExistence type="predicted"/>
<dbReference type="PROSITE" id="PS50883">
    <property type="entry name" value="EAL"/>
    <property type="match status" value="1"/>
</dbReference>
<dbReference type="SMART" id="SM00267">
    <property type="entry name" value="GGDEF"/>
    <property type="match status" value="1"/>
</dbReference>
<feature type="transmembrane region" description="Helical" evidence="1">
    <location>
        <begin position="20"/>
        <end position="41"/>
    </location>
</feature>
<dbReference type="Proteomes" id="UP000831607">
    <property type="component" value="Chromosome"/>
</dbReference>
<dbReference type="Gene3D" id="3.20.20.450">
    <property type="entry name" value="EAL domain"/>
    <property type="match status" value="1"/>
</dbReference>
<dbReference type="PANTHER" id="PTHR44757">
    <property type="entry name" value="DIGUANYLATE CYCLASE DGCP"/>
    <property type="match status" value="1"/>
</dbReference>
<keyword evidence="1" id="KW-0472">Membrane</keyword>
<keyword evidence="1" id="KW-0812">Transmembrane</keyword>
<dbReference type="InterPro" id="IPR029787">
    <property type="entry name" value="Nucleotide_cyclase"/>
</dbReference>
<accession>A0ABY4AJ12</accession>
<feature type="domain" description="PAC" evidence="3">
    <location>
        <begin position="399"/>
        <end position="451"/>
    </location>
</feature>
<dbReference type="PROSITE" id="PS50112">
    <property type="entry name" value="PAS"/>
    <property type="match status" value="1"/>
</dbReference>
<feature type="domain" description="EAL" evidence="4">
    <location>
        <begin position="626"/>
        <end position="878"/>
    </location>
</feature>
<dbReference type="InterPro" id="IPR001633">
    <property type="entry name" value="EAL_dom"/>
</dbReference>
<evidence type="ECO:0000259" key="3">
    <source>
        <dbReference type="PROSITE" id="PS50113"/>
    </source>
</evidence>
<dbReference type="Gene3D" id="3.30.450.20">
    <property type="entry name" value="PAS domain"/>
    <property type="match status" value="1"/>
</dbReference>
<sequence length="881" mass="97220">MTQRSLRSEVGQGVAKVIGLQLAFTLALLFVVAVGGGFYALTSDLKSKQDIIGARISAEISTISSALEGLANSPVLWTALTDTTDRNAYLAPLLAGLNRTDTFRFGVLDYRGREYLVPDDFFLTEHEYQKSHTTWLEGPQLHFEVIQNESSGLHVLMVAPIVSPMSRSVVGYAIGAYGIDRSLMQLQFGLETAIKVNFRRPAALGTYDFGLLTVSTTSRQTINTPNGEFVFYLTVTDSFQQQLLTLILLLCAVALVGLYARRLGLAWSTGFAKRTLARLETLVTQSRSVVRGESVSLQSEQASDEISEIQNTLVKLLTDQRTTLDQLKTAASVYETAGEAIMVTDVKGVVVDVNTALLSITGYTREQIIGQQSGKIYRAPTQDSADQTIAQTIAQTGRWRGETVFFDCEGHSIPVQLAVSVVHDSEGKETGRVAIFTDIRQIKHAEERLRQLAYEDPLTGKPNYRAFTDFIVQQINDPATENKPFLFLFIDLDRLKQINDLWGHEKGDDIIQAAADHFSECLPHGHLLGRRSGDEFLAYVPVDASQSLQMLREQLRADLVKYRVMLDDNLYEATASIGVTQYPQFGQSLKDLLQQADAALYEAKRAVSGSKIVWYDDRLGQKMKRQLVIQAALPEAIRAGRIVPHFQPEVSLATGRVVGFEALARWYDPVLGFVAPDEFIAVAEESDLIVSLSHSMLDQVFAAMPQLQAKFAGAQIAVNVSPRQFLNQKLLSSLKRFAADHPDFVSSLVLEITETDLSNQEELLIAQLQQIRELGLKVAIDDFGKGHSSLSRLANMPLDKLKIDAAFVAGIGDGVQENIIEVILGLAHTLGLTVTAEGVETEQQRKWLHAAGCQRAQGWLYARAMRLEDALALNSPMKGHD</sequence>
<dbReference type="InterPro" id="IPR035919">
    <property type="entry name" value="EAL_sf"/>
</dbReference>
<reference evidence="6 7" key="1">
    <citation type="submission" date="2020-11" db="EMBL/GenBank/DDBJ databases">
        <title>Algicoccus daihaiensis sp.nov., isolated from Daihai Lake in Inner Mongolia.</title>
        <authorList>
            <person name="Kai J."/>
        </authorList>
    </citation>
    <scope>NUCLEOTIDE SEQUENCE [LARGE SCALE GENOMIC DNA]</scope>
    <source>
        <strain evidence="7">f23</strain>
    </source>
</reference>
<dbReference type="PANTHER" id="PTHR44757:SF2">
    <property type="entry name" value="BIOFILM ARCHITECTURE MAINTENANCE PROTEIN MBAA"/>
    <property type="match status" value="1"/>
</dbReference>
<dbReference type="Pfam" id="PF00990">
    <property type="entry name" value="GGDEF"/>
    <property type="match status" value="1"/>
</dbReference>
<evidence type="ECO:0000313" key="7">
    <source>
        <dbReference type="Proteomes" id="UP000831607"/>
    </source>
</evidence>
<organism evidence="6 7">
    <name type="scientific">Orrella daihaiensis</name>
    <dbReference type="NCBI Taxonomy" id="2782176"/>
    <lineage>
        <taxon>Bacteria</taxon>
        <taxon>Pseudomonadati</taxon>
        <taxon>Pseudomonadota</taxon>
        <taxon>Betaproteobacteria</taxon>
        <taxon>Burkholderiales</taxon>
        <taxon>Alcaligenaceae</taxon>
        <taxon>Orrella</taxon>
    </lineage>
</organism>
<dbReference type="InterPro" id="IPR000700">
    <property type="entry name" value="PAS-assoc_C"/>
</dbReference>
<dbReference type="SMART" id="SM00052">
    <property type="entry name" value="EAL"/>
    <property type="match status" value="1"/>
</dbReference>
<feature type="domain" description="PAS" evidence="2">
    <location>
        <begin position="326"/>
        <end position="396"/>
    </location>
</feature>
<gene>
    <name evidence="6" type="ORF">DHf2319_12750</name>
</gene>
<keyword evidence="7" id="KW-1185">Reference proteome</keyword>
<protein>
    <submittedName>
        <fullName evidence="6">EAL domain-containing protein</fullName>
    </submittedName>
</protein>
<evidence type="ECO:0000259" key="4">
    <source>
        <dbReference type="PROSITE" id="PS50883"/>
    </source>
</evidence>
<dbReference type="InterPro" id="IPR035965">
    <property type="entry name" value="PAS-like_dom_sf"/>
</dbReference>
<dbReference type="InterPro" id="IPR043128">
    <property type="entry name" value="Rev_trsase/Diguanyl_cyclase"/>
</dbReference>
<dbReference type="SUPFAM" id="SSF55785">
    <property type="entry name" value="PYP-like sensor domain (PAS domain)"/>
    <property type="match status" value="1"/>
</dbReference>
<dbReference type="RefSeq" id="WP_243478683.1">
    <property type="nucleotide sequence ID" value="NZ_CP063982.1"/>
</dbReference>
<evidence type="ECO:0000259" key="5">
    <source>
        <dbReference type="PROSITE" id="PS50887"/>
    </source>
</evidence>
<dbReference type="CDD" id="cd01948">
    <property type="entry name" value="EAL"/>
    <property type="match status" value="1"/>
</dbReference>
<dbReference type="SMART" id="SM00091">
    <property type="entry name" value="PAS"/>
    <property type="match status" value="1"/>
</dbReference>
<dbReference type="CDD" id="cd01949">
    <property type="entry name" value="GGDEF"/>
    <property type="match status" value="1"/>
</dbReference>
<dbReference type="PROSITE" id="PS50113">
    <property type="entry name" value="PAC"/>
    <property type="match status" value="1"/>
</dbReference>
<dbReference type="InterPro" id="IPR052155">
    <property type="entry name" value="Biofilm_reg_signaling"/>
</dbReference>
<feature type="transmembrane region" description="Helical" evidence="1">
    <location>
        <begin position="243"/>
        <end position="260"/>
    </location>
</feature>
<dbReference type="CDD" id="cd00130">
    <property type="entry name" value="PAS"/>
    <property type="match status" value="1"/>
</dbReference>
<dbReference type="PROSITE" id="PS50887">
    <property type="entry name" value="GGDEF"/>
    <property type="match status" value="1"/>
</dbReference>
<dbReference type="SUPFAM" id="SSF55073">
    <property type="entry name" value="Nucleotide cyclase"/>
    <property type="match status" value="1"/>
</dbReference>
<dbReference type="EMBL" id="CP063982">
    <property type="protein sequence ID" value="UOD50280.1"/>
    <property type="molecule type" value="Genomic_DNA"/>
</dbReference>
<dbReference type="Pfam" id="PF00563">
    <property type="entry name" value="EAL"/>
    <property type="match status" value="1"/>
</dbReference>
<dbReference type="NCBIfam" id="TIGR00229">
    <property type="entry name" value="sensory_box"/>
    <property type="match status" value="1"/>
</dbReference>
<keyword evidence="1" id="KW-1133">Transmembrane helix</keyword>
<feature type="domain" description="GGDEF" evidence="5">
    <location>
        <begin position="483"/>
        <end position="617"/>
    </location>
</feature>
<evidence type="ECO:0000313" key="6">
    <source>
        <dbReference type="EMBL" id="UOD50280.1"/>
    </source>
</evidence>